<dbReference type="OrthoDB" id="3055998at2759"/>
<reference evidence="13 14" key="1">
    <citation type="submission" date="2015-08" db="EMBL/GenBank/DDBJ databases">
        <title>Next Generation Sequencing and Analysis of the Genome of Puccinia sorghi L Schw, the Causal Agent of Maize Common Rust.</title>
        <authorList>
            <person name="Rochi L."/>
            <person name="Burguener G."/>
            <person name="Darino M."/>
            <person name="Turjanski A."/>
            <person name="Kreff E."/>
            <person name="Dieguez M.J."/>
            <person name="Sacco F."/>
        </authorList>
    </citation>
    <scope>NUCLEOTIDE SEQUENCE [LARGE SCALE GENOMIC DNA]</scope>
    <source>
        <strain evidence="13 14">RO10H11247</strain>
    </source>
</reference>
<accession>A0A0L6V3D3</accession>
<protein>
    <recommendedName>
        <fullName evidence="3">endo-1,4-beta-xylanase</fullName>
        <ecNumber evidence="3">3.2.1.8</ecNumber>
    </recommendedName>
</protein>
<dbReference type="PROSITE" id="PS51760">
    <property type="entry name" value="GH10_2"/>
    <property type="match status" value="1"/>
</dbReference>
<dbReference type="Gene3D" id="3.20.20.80">
    <property type="entry name" value="Glycosidases"/>
    <property type="match status" value="1"/>
</dbReference>
<dbReference type="PANTHER" id="PTHR31490">
    <property type="entry name" value="GLYCOSYL HYDROLASE"/>
    <property type="match status" value="1"/>
</dbReference>
<evidence type="ECO:0000256" key="5">
    <source>
        <dbReference type="ARBA" id="ARBA00022729"/>
    </source>
</evidence>
<keyword evidence="6 13" id="KW-0378">Hydrolase</keyword>
<proteinExistence type="inferred from homology"/>
<keyword evidence="4" id="KW-0858">Xylan degradation</keyword>
<dbReference type="InterPro" id="IPR017853">
    <property type="entry name" value="GH"/>
</dbReference>
<feature type="domain" description="GH10" evidence="12">
    <location>
        <begin position="101"/>
        <end position="408"/>
    </location>
</feature>
<comment type="caution">
    <text evidence="13">The sequence shown here is derived from an EMBL/GenBank/DDBJ whole genome shotgun (WGS) entry which is preliminary data.</text>
</comment>
<comment type="catalytic activity">
    <reaction evidence="1">
        <text>Endohydrolysis of (1-&gt;4)-beta-D-xylosidic linkages in xylans.</text>
        <dbReference type="EC" id="3.2.1.8"/>
    </reaction>
</comment>
<evidence type="ECO:0000256" key="8">
    <source>
        <dbReference type="ARBA" id="ARBA00023295"/>
    </source>
</evidence>
<feature type="region of interest" description="Disordered" evidence="10">
    <location>
        <begin position="30"/>
        <end position="50"/>
    </location>
</feature>
<dbReference type="PANTHER" id="PTHR31490:SF88">
    <property type="entry name" value="BETA-XYLANASE"/>
    <property type="match status" value="1"/>
</dbReference>
<feature type="signal peptide" evidence="11">
    <location>
        <begin position="1"/>
        <end position="24"/>
    </location>
</feature>
<comment type="similarity">
    <text evidence="2">Belongs to the glycosyl hydrolase 10 (cellulase F) family.</text>
</comment>
<evidence type="ECO:0000256" key="6">
    <source>
        <dbReference type="ARBA" id="ARBA00022801"/>
    </source>
</evidence>
<dbReference type="EMBL" id="LAVV01007712">
    <property type="protein sequence ID" value="KNZ55027.1"/>
    <property type="molecule type" value="Genomic_DNA"/>
</dbReference>
<dbReference type="InterPro" id="IPR001000">
    <property type="entry name" value="GH10_dom"/>
</dbReference>
<gene>
    <name evidence="13" type="ORF">VP01_278g7</name>
</gene>
<sequence>MKSTGLRVMFCFFFNFSQVWLASAAPQEGSPGKDSFKPGPNTSGAGSQDKPLMGVGIGADGLQNPKSSQVIQKYFQSLFWAICGDLWKAILANITLDLRSSSCLPQFFMLQKLTKPSGYDAKNIKPCSTQIFEYAKKNNKLLRIHTMFARGQHPVWIDQLKKEDLQKAMTNILEQVVRRYASRAIGIDVCNEILNDQGNLDDNPWKKTLGDSWVDFAYTVAKRFRDRHNKNMLLFSNFLLFFLDKLCLCLLEFICAFFSVNDFRIESKNPKSDGMLKLATRLNKAGLLDAVGFQCHFTVGQVPKDLKENLERFTAAGLKVALTEVDVRIQLNGQQTASPQDQDTQARDYQTIYETCKQVKGCVSVTTWGLTPKDSWIGKYGFSPGFGDATLFNNDFTPNKAMQKIQGEFFAQATR</sequence>
<dbReference type="AlphaFoldDB" id="A0A0L6V3D3"/>
<evidence type="ECO:0000313" key="13">
    <source>
        <dbReference type="EMBL" id="KNZ55027.1"/>
    </source>
</evidence>
<evidence type="ECO:0000256" key="2">
    <source>
        <dbReference type="ARBA" id="ARBA00007495"/>
    </source>
</evidence>
<evidence type="ECO:0000256" key="4">
    <source>
        <dbReference type="ARBA" id="ARBA00022651"/>
    </source>
</evidence>
<evidence type="ECO:0000313" key="14">
    <source>
        <dbReference type="Proteomes" id="UP000037035"/>
    </source>
</evidence>
<name>A0A0L6V3D3_9BASI</name>
<keyword evidence="5 11" id="KW-0732">Signal</keyword>
<dbReference type="SMART" id="SM00633">
    <property type="entry name" value="Glyco_10"/>
    <property type="match status" value="1"/>
</dbReference>
<evidence type="ECO:0000256" key="3">
    <source>
        <dbReference type="ARBA" id="ARBA00012590"/>
    </source>
</evidence>
<keyword evidence="7" id="KW-0119">Carbohydrate metabolism</keyword>
<dbReference type="InterPro" id="IPR044846">
    <property type="entry name" value="GH10"/>
</dbReference>
<organism evidence="13 14">
    <name type="scientific">Puccinia sorghi</name>
    <dbReference type="NCBI Taxonomy" id="27349"/>
    <lineage>
        <taxon>Eukaryota</taxon>
        <taxon>Fungi</taxon>
        <taxon>Dikarya</taxon>
        <taxon>Basidiomycota</taxon>
        <taxon>Pucciniomycotina</taxon>
        <taxon>Pucciniomycetes</taxon>
        <taxon>Pucciniales</taxon>
        <taxon>Pucciniaceae</taxon>
        <taxon>Puccinia</taxon>
    </lineage>
</organism>
<evidence type="ECO:0000256" key="9">
    <source>
        <dbReference type="ARBA" id="ARBA00023326"/>
    </source>
</evidence>
<evidence type="ECO:0000259" key="12">
    <source>
        <dbReference type="PROSITE" id="PS51760"/>
    </source>
</evidence>
<keyword evidence="8" id="KW-0326">Glycosidase</keyword>
<dbReference type="SUPFAM" id="SSF51445">
    <property type="entry name" value="(Trans)glycosidases"/>
    <property type="match status" value="1"/>
</dbReference>
<dbReference type="VEuPathDB" id="FungiDB:VP01_278g7"/>
<keyword evidence="9" id="KW-0624">Polysaccharide degradation</keyword>
<dbReference type="GO" id="GO:0045493">
    <property type="term" value="P:xylan catabolic process"/>
    <property type="evidence" value="ECO:0007669"/>
    <property type="project" value="UniProtKB-KW"/>
</dbReference>
<feature type="chain" id="PRO_5005568247" description="endo-1,4-beta-xylanase" evidence="11">
    <location>
        <begin position="25"/>
        <end position="415"/>
    </location>
</feature>
<dbReference type="Proteomes" id="UP000037035">
    <property type="component" value="Unassembled WGS sequence"/>
</dbReference>
<dbReference type="Pfam" id="PF00331">
    <property type="entry name" value="Glyco_hydro_10"/>
    <property type="match status" value="2"/>
</dbReference>
<evidence type="ECO:0000256" key="11">
    <source>
        <dbReference type="SAM" id="SignalP"/>
    </source>
</evidence>
<evidence type="ECO:0000256" key="7">
    <source>
        <dbReference type="ARBA" id="ARBA00023277"/>
    </source>
</evidence>
<dbReference type="GO" id="GO:0031176">
    <property type="term" value="F:endo-1,4-beta-xylanase activity"/>
    <property type="evidence" value="ECO:0007669"/>
    <property type="project" value="UniProtKB-EC"/>
</dbReference>
<dbReference type="STRING" id="27349.A0A0L6V3D3"/>
<keyword evidence="14" id="KW-1185">Reference proteome</keyword>
<dbReference type="EC" id="3.2.1.8" evidence="3"/>
<evidence type="ECO:0000256" key="1">
    <source>
        <dbReference type="ARBA" id="ARBA00000681"/>
    </source>
</evidence>
<evidence type="ECO:0000256" key="10">
    <source>
        <dbReference type="SAM" id="MobiDB-lite"/>
    </source>
</evidence>